<evidence type="ECO:0000313" key="2">
    <source>
        <dbReference type="WBParaSite" id="ALUE_0000064601-mRNA-1"/>
    </source>
</evidence>
<dbReference type="Proteomes" id="UP000036681">
    <property type="component" value="Unplaced"/>
</dbReference>
<reference evidence="2" key="1">
    <citation type="submission" date="2017-02" db="UniProtKB">
        <authorList>
            <consortium name="WormBaseParasite"/>
        </authorList>
    </citation>
    <scope>IDENTIFICATION</scope>
</reference>
<organism evidence="1 2">
    <name type="scientific">Ascaris lumbricoides</name>
    <name type="common">Giant roundworm</name>
    <dbReference type="NCBI Taxonomy" id="6252"/>
    <lineage>
        <taxon>Eukaryota</taxon>
        <taxon>Metazoa</taxon>
        <taxon>Ecdysozoa</taxon>
        <taxon>Nematoda</taxon>
        <taxon>Chromadorea</taxon>
        <taxon>Rhabditida</taxon>
        <taxon>Spirurina</taxon>
        <taxon>Ascaridomorpha</taxon>
        <taxon>Ascaridoidea</taxon>
        <taxon>Ascarididae</taxon>
        <taxon>Ascaris</taxon>
    </lineage>
</organism>
<keyword evidence="1" id="KW-1185">Reference proteome</keyword>
<dbReference type="AlphaFoldDB" id="A0A0M3HGK1"/>
<accession>A0A0M3HGK1</accession>
<protein>
    <submittedName>
        <fullName evidence="2">THAP-type domain-containing protein</fullName>
    </submittedName>
</protein>
<sequence>SRNSIHILYELQQEIARLKLLKRKYEENRGKKRFIDIIATTQEKSKISSKKKNKIWIPFKDFSLKSSANCINDAQLTNFNYPSMMIVDQSMAIMRKQPQN</sequence>
<proteinExistence type="predicted"/>
<dbReference type="WBParaSite" id="ALUE_0000064601-mRNA-1">
    <property type="protein sequence ID" value="ALUE_0000064601-mRNA-1"/>
    <property type="gene ID" value="ALUE_0000064601"/>
</dbReference>
<name>A0A0M3HGK1_ASCLU</name>
<evidence type="ECO:0000313" key="1">
    <source>
        <dbReference type="Proteomes" id="UP000036681"/>
    </source>
</evidence>